<organism evidence="4">
    <name type="scientific">Gongylonema pulchrum</name>
    <dbReference type="NCBI Taxonomy" id="637853"/>
    <lineage>
        <taxon>Eukaryota</taxon>
        <taxon>Metazoa</taxon>
        <taxon>Ecdysozoa</taxon>
        <taxon>Nematoda</taxon>
        <taxon>Chromadorea</taxon>
        <taxon>Rhabditida</taxon>
        <taxon>Spirurina</taxon>
        <taxon>Spiruromorpha</taxon>
        <taxon>Spiruroidea</taxon>
        <taxon>Gongylonematidae</taxon>
        <taxon>Gongylonema</taxon>
    </lineage>
</organism>
<evidence type="ECO:0000256" key="1">
    <source>
        <dbReference type="SAM" id="MobiDB-lite"/>
    </source>
</evidence>
<dbReference type="Proteomes" id="UP000271098">
    <property type="component" value="Unassembled WGS sequence"/>
</dbReference>
<evidence type="ECO:0000313" key="3">
    <source>
        <dbReference type="Proteomes" id="UP000271098"/>
    </source>
</evidence>
<proteinExistence type="predicted"/>
<dbReference type="EMBL" id="UYRT01098294">
    <property type="protein sequence ID" value="VDN41689.1"/>
    <property type="molecule type" value="Genomic_DNA"/>
</dbReference>
<sequence>MHPQRESIILDDPITEFYEKILDLKMSQMKGSVADEVYKEQAESKREEIKSAYSQPGKKPRSNRDTIMTILNVAEKNNLNNNVAPKRFNARSKRKK</sequence>
<evidence type="ECO:0000313" key="4">
    <source>
        <dbReference type="WBParaSite" id="GPUH_0002362401-mRNA-1"/>
    </source>
</evidence>
<reference evidence="2 3" key="2">
    <citation type="submission" date="2018-11" db="EMBL/GenBank/DDBJ databases">
        <authorList>
            <consortium name="Pathogen Informatics"/>
        </authorList>
    </citation>
    <scope>NUCLEOTIDE SEQUENCE [LARGE SCALE GENOMIC DNA]</scope>
</reference>
<dbReference type="OrthoDB" id="5818503at2759"/>
<dbReference type="AlphaFoldDB" id="A0A183ERK3"/>
<name>A0A183ERK3_9BILA</name>
<dbReference type="WBParaSite" id="GPUH_0002362401-mRNA-1">
    <property type="protein sequence ID" value="GPUH_0002362401-mRNA-1"/>
    <property type="gene ID" value="GPUH_0002362401"/>
</dbReference>
<feature type="region of interest" description="Disordered" evidence="1">
    <location>
        <begin position="45"/>
        <end position="64"/>
    </location>
</feature>
<accession>A0A183ERK3</accession>
<keyword evidence="3" id="KW-1185">Reference proteome</keyword>
<protein>
    <submittedName>
        <fullName evidence="4">DNA-binding protein</fullName>
    </submittedName>
</protein>
<evidence type="ECO:0000313" key="2">
    <source>
        <dbReference type="EMBL" id="VDN41689.1"/>
    </source>
</evidence>
<gene>
    <name evidence="2" type="ORF">GPUH_LOCUS23593</name>
</gene>
<reference evidence="4" key="1">
    <citation type="submission" date="2016-06" db="UniProtKB">
        <authorList>
            <consortium name="WormBaseParasite"/>
        </authorList>
    </citation>
    <scope>IDENTIFICATION</scope>
</reference>